<comment type="similarity">
    <text evidence="1">Belongs to the protein kinase superfamily. CMGC Ser/Thr protein kinase family. CDC2/CDKX subfamily.</text>
</comment>
<feature type="compositionally biased region" description="Basic and acidic residues" evidence="8">
    <location>
        <begin position="589"/>
        <end position="598"/>
    </location>
</feature>
<proteinExistence type="inferred from homology"/>
<feature type="compositionally biased region" description="Polar residues" evidence="8">
    <location>
        <begin position="848"/>
        <end position="858"/>
    </location>
</feature>
<dbReference type="InterPro" id="IPR017441">
    <property type="entry name" value="Protein_kinase_ATP_BS"/>
</dbReference>
<evidence type="ECO:0000256" key="2">
    <source>
        <dbReference type="ARBA" id="ARBA00022527"/>
    </source>
</evidence>
<dbReference type="PROSITE" id="PS50011">
    <property type="entry name" value="PROTEIN_KINASE_DOM"/>
    <property type="match status" value="1"/>
</dbReference>
<dbReference type="AlphaFoldDB" id="A0A1Y1IED8"/>
<keyword evidence="11" id="KW-1185">Reference proteome</keyword>
<feature type="compositionally biased region" description="Polar residues" evidence="8">
    <location>
        <begin position="748"/>
        <end position="762"/>
    </location>
</feature>
<dbReference type="STRING" id="105231.A0A1Y1IED8"/>
<feature type="region of interest" description="Disordered" evidence="8">
    <location>
        <begin position="333"/>
        <end position="626"/>
    </location>
</feature>
<dbReference type="OrthoDB" id="548217at2759"/>
<dbReference type="Gene3D" id="1.10.510.10">
    <property type="entry name" value="Transferase(Phosphotransferase) domain 1"/>
    <property type="match status" value="1"/>
</dbReference>
<feature type="binding site" evidence="7">
    <location>
        <position position="34"/>
    </location>
    <ligand>
        <name>ATP</name>
        <dbReference type="ChEBI" id="CHEBI:30616"/>
    </ligand>
</feature>
<feature type="region of interest" description="Disordered" evidence="8">
    <location>
        <begin position="646"/>
        <end position="878"/>
    </location>
</feature>
<dbReference type="InterPro" id="IPR011009">
    <property type="entry name" value="Kinase-like_dom_sf"/>
</dbReference>
<dbReference type="InterPro" id="IPR008271">
    <property type="entry name" value="Ser/Thr_kinase_AS"/>
</dbReference>
<dbReference type="GO" id="GO:0004674">
    <property type="term" value="F:protein serine/threonine kinase activity"/>
    <property type="evidence" value="ECO:0007669"/>
    <property type="project" value="UniProtKB-KW"/>
</dbReference>
<dbReference type="PANTHER" id="PTHR24056:SF111">
    <property type="entry name" value="CYCLIN-DEPENDENT KINASE-LIKE 5"/>
    <property type="match status" value="1"/>
</dbReference>
<keyword evidence="5 10" id="KW-0418">Kinase</keyword>
<dbReference type="InterPro" id="IPR000719">
    <property type="entry name" value="Prot_kinase_dom"/>
</dbReference>
<dbReference type="GO" id="GO:0004672">
    <property type="term" value="F:protein kinase activity"/>
    <property type="evidence" value="ECO:0000318"/>
    <property type="project" value="GO_Central"/>
</dbReference>
<dbReference type="FunFam" id="1.10.510.10:FF:000624">
    <property type="entry name" value="Mitogen-activated protein kinase"/>
    <property type="match status" value="1"/>
</dbReference>
<keyword evidence="3" id="KW-0808">Transferase</keyword>
<feature type="compositionally biased region" description="Polar residues" evidence="8">
    <location>
        <begin position="555"/>
        <end position="568"/>
    </location>
</feature>
<evidence type="ECO:0000313" key="11">
    <source>
        <dbReference type="Proteomes" id="UP000054558"/>
    </source>
</evidence>
<dbReference type="OMA" id="ICPNEAY"/>
<feature type="region of interest" description="Disordered" evidence="8">
    <location>
        <begin position="1013"/>
        <end position="1079"/>
    </location>
</feature>
<feature type="domain" description="Protein kinase" evidence="9">
    <location>
        <begin position="4"/>
        <end position="288"/>
    </location>
</feature>
<feature type="compositionally biased region" description="Basic and acidic residues" evidence="8">
    <location>
        <begin position="727"/>
        <end position="740"/>
    </location>
</feature>
<accession>A0A1Y1IED8</accession>
<keyword evidence="6 7" id="KW-0067">ATP-binding</keyword>
<dbReference type="Proteomes" id="UP000054558">
    <property type="component" value="Unassembled WGS sequence"/>
</dbReference>
<dbReference type="SMART" id="SM00220">
    <property type="entry name" value="S_TKc"/>
    <property type="match status" value="1"/>
</dbReference>
<name>A0A1Y1IED8_KLENI</name>
<sequence length="1079" mass="116065">MNKYEVLGVVGEGAYGVVLKCKNKETGEIVAVKKFKEGDDDEIVRKTTLREVKMLRMLRQDNIVDLKEAFRRKGKLYLVFEYVPKNLLEVLEEKPGGVEPELVRKLIFQLVTAIAWCHQHEIIHRDIKPENLLIDPGTEGQGPILKLCDFGFARTLPHKGAALTDYVATRWYRAPELLLGSTDYGKEVDQWAVGCMMGELVDGQPVFPGESDIDQKVMGALTGEHMELFLRNPRYAGFKFPDMGRPEMLDRRYAGKLSPAGLDLMKGLLNMDPRKRLTAEQCLEHAYFDGLTDVHLPSATASAPSANYSAAAAADDHESTALIETRPSTRGSVANDLLVTPKRARAPAETASCTTFEATPDSGLNDEATSPRRNLPKGLGFQSPAAAALQAVSEEEPSQGKTAAKPPQLERQTSQQELKPPPSRKRERGLMVSPSEGGSTTVGKERKAMPKEKAKGRRAGDKEPEGMEIDQSEQSELRNGDDSEMDIDTQSVVSDGKPRTKGLHAGPVKKGGSKKAGTGPPPKHGIVPPLALGSMPGAHPKQQRTAVRKADAAAGSSTSGRDSTQAGTRISPLPTLLEGVPSEAPPEGNAERKFRTSDGDGLAVEGLSLRHENVSAATTARDSVTDGVGYNLDAQLQSIAGGFEAGGLDGVLERAPSRSKADRRAPTSLASQKGAARADGDSESRPATRHGRGEREKAKKEREEGLRGTPLRPEPVPTPLLPAVGCKVEEHEEAAMEGRRRKELRSRGSVQISEISGHNSRTAGRRDMQENHLPSPYDVGSQASHGAGKERLRRERELQRERIEEENGTIAGPERSPRGQHPVQIALASQPQRKRTVGVGHRAGGLPTSLQQASSSYSGAGPSRAREPPGNGQHPTRGLQQLKRVSGGAWRSKTSIFFGVSDCVCDKAKCAEEIPESHNNYGYGPSQQFASGPSMERGGSEYRHATTSHGRLSSDGSDANAAAMDARPASRNLKAGHGLLGAFPGGGALDGRTSTPLMQERLLGRAKIAPVDERLESGQDEQLDSHVSIRSRGAGHELASGRAPSRGKGVFDLDHGSSALPYAGGAFPKSQNLRNRERS</sequence>
<dbReference type="Pfam" id="PF00069">
    <property type="entry name" value="Pkinase"/>
    <property type="match status" value="1"/>
</dbReference>
<evidence type="ECO:0000313" key="10">
    <source>
        <dbReference type="EMBL" id="GAQ88963.1"/>
    </source>
</evidence>
<evidence type="ECO:0000256" key="4">
    <source>
        <dbReference type="ARBA" id="ARBA00022741"/>
    </source>
</evidence>
<evidence type="ECO:0000256" key="3">
    <source>
        <dbReference type="ARBA" id="ARBA00022679"/>
    </source>
</evidence>
<keyword evidence="2" id="KW-0723">Serine/threonine-protein kinase</keyword>
<evidence type="ECO:0000256" key="5">
    <source>
        <dbReference type="ARBA" id="ARBA00022777"/>
    </source>
</evidence>
<feature type="compositionally biased region" description="Basic and acidic residues" evidence="8">
    <location>
        <begin position="676"/>
        <end position="706"/>
    </location>
</feature>
<evidence type="ECO:0000256" key="7">
    <source>
        <dbReference type="PROSITE-ProRule" id="PRU10141"/>
    </source>
</evidence>
<dbReference type="FunFam" id="3.30.200.20:FF:000171">
    <property type="entry name" value="Putative cyclin-dependent kinase-like 5"/>
    <property type="match status" value="1"/>
</dbReference>
<organism evidence="10 11">
    <name type="scientific">Klebsormidium nitens</name>
    <name type="common">Green alga</name>
    <name type="synonym">Ulothrix nitens</name>
    <dbReference type="NCBI Taxonomy" id="105231"/>
    <lineage>
        <taxon>Eukaryota</taxon>
        <taxon>Viridiplantae</taxon>
        <taxon>Streptophyta</taxon>
        <taxon>Klebsormidiophyceae</taxon>
        <taxon>Klebsormidiales</taxon>
        <taxon>Klebsormidiaceae</taxon>
        <taxon>Klebsormidium</taxon>
    </lineage>
</organism>
<feature type="compositionally biased region" description="Polar residues" evidence="8">
    <location>
        <begin position="921"/>
        <end position="931"/>
    </location>
</feature>
<dbReference type="InterPro" id="IPR050108">
    <property type="entry name" value="CDK"/>
</dbReference>
<evidence type="ECO:0000256" key="6">
    <source>
        <dbReference type="ARBA" id="ARBA00022840"/>
    </source>
</evidence>
<dbReference type="CDD" id="cd07833">
    <property type="entry name" value="STKc_CDKL"/>
    <property type="match status" value="1"/>
</dbReference>
<gene>
    <name evidence="10" type="ORF">KFL_004740030</name>
</gene>
<evidence type="ECO:0000256" key="8">
    <source>
        <dbReference type="SAM" id="MobiDB-lite"/>
    </source>
</evidence>
<dbReference type="EMBL" id="DF237423">
    <property type="protein sequence ID" value="GAQ88963.1"/>
    <property type="molecule type" value="Genomic_DNA"/>
</dbReference>
<feature type="compositionally biased region" description="Basic and acidic residues" evidence="8">
    <location>
        <begin position="651"/>
        <end position="665"/>
    </location>
</feature>
<dbReference type="GO" id="GO:0005634">
    <property type="term" value="C:nucleus"/>
    <property type="evidence" value="ECO:0000318"/>
    <property type="project" value="GO_Central"/>
</dbReference>
<keyword evidence="4 7" id="KW-0547">Nucleotide-binding</keyword>
<feature type="region of interest" description="Disordered" evidence="8">
    <location>
        <begin position="921"/>
        <end position="959"/>
    </location>
</feature>
<feature type="compositionally biased region" description="Basic and acidic residues" evidence="8">
    <location>
        <begin position="443"/>
        <end position="465"/>
    </location>
</feature>
<dbReference type="SUPFAM" id="SSF56112">
    <property type="entry name" value="Protein kinase-like (PK-like)"/>
    <property type="match status" value="1"/>
</dbReference>
<dbReference type="PANTHER" id="PTHR24056">
    <property type="entry name" value="CELL DIVISION PROTEIN KINASE"/>
    <property type="match status" value="1"/>
</dbReference>
<reference evidence="10 11" key="1">
    <citation type="journal article" date="2014" name="Nat. Commun.">
        <title>Klebsormidium flaccidum genome reveals primary factors for plant terrestrial adaptation.</title>
        <authorList>
            <person name="Hori K."/>
            <person name="Maruyama F."/>
            <person name="Fujisawa T."/>
            <person name="Togashi T."/>
            <person name="Yamamoto N."/>
            <person name="Seo M."/>
            <person name="Sato S."/>
            <person name="Yamada T."/>
            <person name="Mori H."/>
            <person name="Tajima N."/>
            <person name="Moriyama T."/>
            <person name="Ikeuchi M."/>
            <person name="Watanabe M."/>
            <person name="Wada H."/>
            <person name="Kobayashi K."/>
            <person name="Saito M."/>
            <person name="Masuda T."/>
            <person name="Sasaki-Sekimoto Y."/>
            <person name="Mashiguchi K."/>
            <person name="Awai K."/>
            <person name="Shimojima M."/>
            <person name="Masuda S."/>
            <person name="Iwai M."/>
            <person name="Nobusawa T."/>
            <person name="Narise T."/>
            <person name="Kondo S."/>
            <person name="Saito H."/>
            <person name="Sato R."/>
            <person name="Murakawa M."/>
            <person name="Ihara Y."/>
            <person name="Oshima-Yamada Y."/>
            <person name="Ohtaka K."/>
            <person name="Satoh M."/>
            <person name="Sonobe K."/>
            <person name="Ishii M."/>
            <person name="Ohtani R."/>
            <person name="Kanamori-Sato M."/>
            <person name="Honoki R."/>
            <person name="Miyazaki D."/>
            <person name="Mochizuki H."/>
            <person name="Umetsu J."/>
            <person name="Higashi K."/>
            <person name="Shibata D."/>
            <person name="Kamiya Y."/>
            <person name="Sato N."/>
            <person name="Nakamura Y."/>
            <person name="Tabata S."/>
            <person name="Ida S."/>
            <person name="Kurokawa K."/>
            <person name="Ohta H."/>
        </authorList>
    </citation>
    <scope>NUCLEOTIDE SEQUENCE [LARGE SCALE GENOMIC DNA]</scope>
    <source>
        <strain evidence="10 11">NIES-2285</strain>
    </source>
</reference>
<dbReference type="GO" id="GO:0005524">
    <property type="term" value="F:ATP binding"/>
    <property type="evidence" value="ECO:0007669"/>
    <property type="project" value="UniProtKB-UniRule"/>
</dbReference>
<dbReference type="PROSITE" id="PS00107">
    <property type="entry name" value="PROTEIN_KINASE_ATP"/>
    <property type="match status" value="1"/>
</dbReference>
<dbReference type="PROSITE" id="PS00108">
    <property type="entry name" value="PROTEIN_KINASE_ST"/>
    <property type="match status" value="1"/>
</dbReference>
<evidence type="ECO:0000259" key="9">
    <source>
        <dbReference type="PROSITE" id="PS50011"/>
    </source>
</evidence>
<feature type="compositionally biased region" description="Basic and acidic residues" evidence="8">
    <location>
        <begin position="787"/>
        <end position="805"/>
    </location>
</feature>
<dbReference type="Gene3D" id="3.30.200.20">
    <property type="entry name" value="Phosphorylase Kinase, domain 1"/>
    <property type="match status" value="1"/>
</dbReference>
<protein>
    <submittedName>
        <fullName evidence="10">Serine Threonine protein kinase</fullName>
    </submittedName>
</protein>
<evidence type="ECO:0000256" key="1">
    <source>
        <dbReference type="ARBA" id="ARBA00006485"/>
    </source>
</evidence>